<dbReference type="EMBL" id="JBHFXX010000002">
    <property type="protein sequence ID" value="MFB3799424.1"/>
    <property type="molecule type" value="Genomic_DNA"/>
</dbReference>
<dbReference type="Proteomes" id="UP001577047">
    <property type="component" value="Unassembled WGS sequence"/>
</dbReference>
<evidence type="ECO:0000313" key="2">
    <source>
        <dbReference type="EMBL" id="MFB3799424.1"/>
    </source>
</evidence>
<keyword evidence="1" id="KW-0732">Signal</keyword>
<dbReference type="RefSeq" id="WP_304483009.1">
    <property type="nucleotide sequence ID" value="NZ_JAUQOQ010000002.1"/>
</dbReference>
<reference evidence="2 3" key="1">
    <citation type="submission" date="2024-09" db="EMBL/GenBank/DDBJ databases">
        <authorList>
            <person name="Fullem K."/>
        </authorList>
    </citation>
    <scope>NUCLEOTIDE SEQUENCE [LARGE SCALE GENOMIC DNA]</scope>
    <source>
        <strain evidence="3">K1(2024)</strain>
    </source>
</reference>
<comment type="caution">
    <text evidence="2">The sequence shown here is derived from an EMBL/GenBank/DDBJ whole genome shotgun (WGS) entry which is preliminary data.</text>
</comment>
<evidence type="ECO:0000256" key="1">
    <source>
        <dbReference type="SAM" id="SignalP"/>
    </source>
</evidence>
<evidence type="ECO:0000313" key="3">
    <source>
        <dbReference type="Proteomes" id="UP001577047"/>
    </source>
</evidence>
<accession>A0ABV4Z716</accession>
<feature type="chain" id="PRO_5047066029" evidence="1">
    <location>
        <begin position="20"/>
        <end position="121"/>
    </location>
</feature>
<protein>
    <submittedName>
        <fullName evidence="2">Uncharacterized protein</fullName>
    </submittedName>
</protein>
<gene>
    <name evidence="2" type="ORF">ACE1YR_03085</name>
</gene>
<keyword evidence="3" id="KW-1185">Reference proteome</keyword>
<sequence length="121" mass="13262">MIKPTLLLLSVLVSAHVLASDEPMVEAWLTPSVAVMDDQGRSLRQIDSSTLPKPARVVQYNKELDIIQVSLPEGQVWMDTMAVRVNPPLNSVKFPCQTLPRGYSDDHQSNGTIGYGAGCQK</sequence>
<feature type="signal peptide" evidence="1">
    <location>
        <begin position="1"/>
        <end position="19"/>
    </location>
</feature>
<proteinExistence type="predicted"/>
<organism evidence="2 3">
    <name type="scientific">Pseudomonas boreofloridensis</name>
    <dbReference type="NCBI Taxonomy" id="3064348"/>
    <lineage>
        <taxon>Bacteria</taxon>
        <taxon>Pseudomonadati</taxon>
        <taxon>Pseudomonadota</taxon>
        <taxon>Gammaproteobacteria</taxon>
        <taxon>Pseudomonadales</taxon>
        <taxon>Pseudomonadaceae</taxon>
        <taxon>Pseudomonas</taxon>
    </lineage>
</organism>
<name>A0ABV4Z716_9PSED</name>